<dbReference type="InterPro" id="IPR036648">
    <property type="entry name" value="CN_Hdrase_a/SCN_Hdrase_g_sf"/>
</dbReference>
<accession>A0A975H7B8</accession>
<evidence type="ECO:0000313" key="1">
    <source>
        <dbReference type="EMBL" id="QTE23297.1"/>
    </source>
</evidence>
<dbReference type="Proteomes" id="UP000663920">
    <property type="component" value="Chromosome"/>
</dbReference>
<dbReference type="AlphaFoldDB" id="A0A975H7B8"/>
<dbReference type="GO" id="GO:0003824">
    <property type="term" value="F:catalytic activity"/>
    <property type="evidence" value="ECO:0007669"/>
    <property type="project" value="InterPro"/>
</dbReference>
<dbReference type="EMBL" id="CP071869">
    <property type="protein sequence ID" value="QTE23297.1"/>
    <property type="molecule type" value="Genomic_DNA"/>
</dbReference>
<sequence length="111" mass="12891">MKLTEQQKAHQFLMRIYSKVWQDSSFKKKLIDSPIETLNKFTGKTANLPKHKVVIVEDQTNPDHIYINIPARPNIEDVELNEEQLEVATGGSKLLWYFDLLSNQTFLTNSK</sequence>
<name>A0A975H7B8_9FLAO</name>
<protein>
    <recommendedName>
        <fullName evidence="3">NHLP leader peptide family natural product</fullName>
    </recommendedName>
</protein>
<reference evidence="1 2" key="1">
    <citation type="submission" date="2021-03" db="EMBL/GenBank/DDBJ databases">
        <title>Complete genome of Polaribacter_sp.SM13.</title>
        <authorList>
            <person name="Jeong S.W."/>
            <person name="Bae J.W."/>
        </authorList>
    </citation>
    <scope>NUCLEOTIDE SEQUENCE [LARGE SCALE GENOMIC DNA]</scope>
    <source>
        <strain evidence="1 2">SM13</strain>
    </source>
</reference>
<evidence type="ECO:0000313" key="2">
    <source>
        <dbReference type="Proteomes" id="UP000663920"/>
    </source>
</evidence>
<gene>
    <name evidence="1" type="ORF">J3359_03195</name>
</gene>
<dbReference type="Gene3D" id="3.90.330.10">
    <property type="entry name" value="Nitrile hydratase alpha /Thiocyanate hydrolase gamma"/>
    <property type="match status" value="1"/>
</dbReference>
<dbReference type="GO" id="GO:0046914">
    <property type="term" value="F:transition metal ion binding"/>
    <property type="evidence" value="ECO:0007669"/>
    <property type="project" value="InterPro"/>
</dbReference>
<dbReference type="KEGG" id="pcea:J3359_03195"/>
<evidence type="ECO:0008006" key="3">
    <source>
        <dbReference type="Google" id="ProtNLM"/>
    </source>
</evidence>
<proteinExistence type="predicted"/>
<organism evidence="1 2">
    <name type="scientific">Polaribacter cellanae</name>
    <dbReference type="NCBI Taxonomy" id="2818493"/>
    <lineage>
        <taxon>Bacteria</taxon>
        <taxon>Pseudomonadati</taxon>
        <taxon>Bacteroidota</taxon>
        <taxon>Flavobacteriia</taxon>
        <taxon>Flavobacteriales</taxon>
        <taxon>Flavobacteriaceae</taxon>
    </lineage>
</organism>
<dbReference type="SUPFAM" id="SSF56209">
    <property type="entry name" value="Nitrile hydratase alpha chain"/>
    <property type="match status" value="1"/>
</dbReference>
<dbReference type="RefSeq" id="WP_208079308.1">
    <property type="nucleotide sequence ID" value="NZ_CP071869.1"/>
</dbReference>
<keyword evidence="2" id="KW-1185">Reference proteome</keyword>